<dbReference type="InterPro" id="IPR010569">
    <property type="entry name" value="Myotubularin-like_Pase_dom"/>
</dbReference>
<reference evidence="4" key="1">
    <citation type="submission" date="2022-02" db="EMBL/GenBank/DDBJ databases">
        <title>Atlantic sturgeon de novo genome assembly.</title>
        <authorList>
            <person name="Stock M."/>
            <person name="Klopp C."/>
            <person name="Guiguen Y."/>
            <person name="Cabau C."/>
            <person name="Parinello H."/>
            <person name="Santidrian Yebra-Pimentel E."/>
            <person name="Kuhl H."/>
            <person name="Dirks R.P."/>
            <person name="Guessner J."/>
            <person name="Wuertz S."/>
            <person name="Du K."/>
            <person name="Schartl M."/>
        </authorList>
    </citation>
    <scope>NUCLEOTIDE SEQUENCE</scope>
    <source>
        <strain evidence="4">STURGEONOMICS-FGT-2020</strain>
        <tissue evidence="4">Whole blood</tissue>
    </source>
</reference>
<evidence type="ECO:0000256" key="1">
    <source>
        <dbReference type="ARBA" id="ARBA00007471"/>
    </source>
</evidence>
<organism evidence="4 5">
    <name type="scientific">Acipenser oxyrinchus oxyrinchus</name>
    <dbReference type="NCBI Taxonomy" id="40147"/>
    <lineage>
        <taxon>Eukaryota</taxon>
        <taxon>Metazoa</taxon>
        <taxon>Chordata</taxon>
        <taxon>Craniata</taxon>
        <taxon>Vertebrata</taxon>
        <taxon>Euteleostomi</taxon>
        <taxon>Actinopterygii</taxon>
        <taxon>Chondrostei</taxon>
        <taxon>Acipenseriformes</taxon>
        <taxon>Acipenseridae</taxon>
        <taxon>Acipenser</taxon>
    </lineage>
</organism>
<dbReference type="PANTHER" id="PTHR10807">
    <property type="entry name" value="MYOTUBULARIN-RELATED"/>
    <property type="match status" value="1"/>
</dbReference>
<dbReference type="Proteomes" id="UP001230051">
    <property type="component" value="Unassembled WGS sequence"/>
</dbReference>
<dbReference type="GO" id="GO:0046856">
    <property type="term" value="P:phosphatidylinositol dephosphorylation"/>
    <property type="evidence" value="ECO:0007669"/>
    <property type="project" value="TreeGrafter"/>
</dbReference>
<dbReference type="AlphaFoldDB" id="A0AAD8CQ22"/>
<evidence type="ECO:0000313" key="4">
    <source>
        <dbReference type="EMBL" id="KAK1154655.1"/>
    </source>
</evidence>
<comment type="similarity">
    <text evidence="1">Belongs to the protein-tyrosine phosphatase family. Non-receptor class myotubularin subfamily.</text>
</comment>
<dbReference type="InterPro" id="IPR030564">
    <property type="entry name" value="Myotubularin"/>
</dbReference>
<dbReference type="PANTHER" id="PTHR10807:SF51">
    <property type="entry name" value="MYOTUBULARIN-RELATED PROTEIN 11"/>
    <property type="match status" value="1"/>
</dbReference>
<dbReference type="EMBL" id="JAGXEW010000034">
    <property type="protein sequence ID" value="KAK1154655.1"/>
    <property type="molecule type" value="Genomic_DNA"/>
</dbReference>
<gene>
    <name evidence="4" type="primary">Mtmr11</name>
    <name evidence="4" type="ORF">AOXY_G28166</name>
</gene>
<evidence type="ECO:0000259" key="3">
    <source>
        <dbReference type="PROSITE" id="PS51339"/>
    </source>
</evidence>
<feature type="domain" description="Myotubularin phosphatase" evidence="3">
    <location>
        <begin position="202"/>
        <end position="661"/>
    </location>
</feature>
<feature type="compositionally biased region" description="Polar residues" evidence="2">
    <location>
        <begin position="547"/>
        <end position="576"/>
    </location>
</feature>
<sequence length="758" mass="84985">MLTGSKTSFKIKQLVPDFKDKTLNFSNTALRSRETSDFKCLPGERVLQRTQPVRKPRAGRGSSLTGALLCTTFRVAFVPEEGIAKMEDRDSVPVFLGEHDVALASIERVVAVSPSRWKVLSARSSLRFHPEELVLFCRDLQVLRFHFEKSSAESAEITSAIARVYQPSVPASLSSFQRSALGSVEVKQYLSNRGADPQMNWFEGLQDWERELARTGATAWRVSSVNDRFEMATSLPKFNVVPQRILDTELKRTFAHFTEGRIPRWCWHHPEGSDLLRAASFQSNIYHEKHDARNLEALLFGRHPQCVIVEVGEDMPPPSEIQAAHSRLQALCLGDIPASLSVSDEKWLSSLEASRWLDHVRSCLRRSAEVSCLLAEGDLAVVLQEAEDRDLNCVVSSLVQIMSDPHCRTLPGFQNLVQKEWVSAGFRFLHRNNYTRDRDKEESPVFLLFLDCVWQLLQQFPSHFEITEVFLLTLHDRAHLPLYSTFLFNCQRERGRNTQHLSQSYTPVNGWQELVNGGLAPGSGGPSFPPVWDWALHCTPERRDSFRNPSNTPLSPGTFSSPRQSSHPASPSLSLQLSDCSGSGPGLLLLFSKGSLGPAPHLLPWRNAGGAASGWKNHRRAPFRDGLPRLERALKGQPLGPRGPLLPLLLGPCLRVWRGCYLRGALQTQVPPPVSSHLHVDFLASEVEHLRGRLALAKGLDRHGNCKRAESRGTNRKPRQETTNHNFLFAGNRGTGCSPERRYTQTPTRGQKHPKLPP</sequence>
<dbReference type="Pfam" id="PF12578">
    <property type="entry name" value="3-PAP"/>
    <property type="match status" value="1"/>
</dbReference>
<dbReference type="PROSITE" id="PS51339">
    <property type="entry name" value="PPASE_MYOTUBULARIN"/>
    <property type="match status" value="1"/>
</dbReference>
<dbReference type="GO" id="GO:0016020">
    <property type="term" value="C:membrane"/>
    <property type="evidence" value="ECO:0007669"/>
    <property type="project" value="TreeGrafter"/>
</dbReference>
<dbReference type="GO" id="GO:0005737">
    <property type="term" value="C:cytoplasm"/>
    <property type="evidence" value="ECO:0007669"/>
    <property type="project" value="TreeGrafter"/>
</dbReference>
<feature type="compositionally biased region" description="Basic and acidic residues" evidence="2">
    <location>
        <begin position="703"/>
        <end position="722"/>
    </location>
</feature>
<evidence type="ECO:0000313" key="5">
    <source>
        <dbReference type="Proteomes" id="UP001230051"/>
    </source>
</evidence>
<dbReference type="CDD" id="cd14595">
    <property type="entry name" value="PTP-MTMR11"/>
    <property type="match status" value="1"/>
</dbReference>
<proteinExistence type="inferred from homology"/>
<accession>A0AAD8CQ22</accession>
<dbReference type="InterPro" id="IPR022587">
    <property type="entry name" value="MTMR12-like_C"/>
</dbReference>
<comment type="caution">
    <text evidence="4">The sequence shown here is derived from an EMBL/GenBank/DDBJ whole genome shotgun (WGS) entry which is preliminary data.</text>
</comment>
<evidence type="ECO:0000256" key="2">
    <source>
        <dbReference type="SAM" id="MobiDB-lite"/>
    </source>
</evidence>
<dbReference type="SUPFAM" id="SSF52799">
    <property type="entry name" value="(Phosphotyrosine protein) phosphatases II"/>
    <property type="match status" value="1"/>
</dbReference>
<keyword evidence="5" id="KW-1185">Reference proteome</keyword>
<name>A0AAD8CQ22_ACIOX</name>
<dbReference type="Pfam" id="PF06602">
    <property type="entry name" value="Myotub-related"/>
    <property type="match status" value="2"/>
</dbReference>
<feature type="region of interest" description="Disordered" evidence="2">
    <location>
        <begin position="545"/>
        <end position="576"/>
    </location>
</feature>
<feature type="region of interest" description="Disordered" evidence="2">
    <location>
        <begin position="703"/>
        <end position="758"/>
    </location>
</feature>
<protein>
    <submittedName>
        <fullName evidence="4">Myotubularin-related protein 11-like</fullName>
    </submittedName>
</protein>
<dbReference type="SUPFAM" id="SSF50729">
    <property type="entry name" value="PH domain-like"/>
    <property type="match status" value="1"/>
</dbReference>
<dbReference type="InterPro" id="IPR029021">
    <property type="entry name" value="Prot-tyrosine_phosphatase-like"/>
</dbReference>